<evidence type="ECO:0000256" key="7">
    <source>
        <dbReference type="ARBA" id="ARBA00023170"/>
    </source>
</evidence>
<dbReference type="GO" id="GO:0001621">
    <property type="term" value="F:G protein-coupled ADP receptor activity"/>
    <property type="evidence" value="ECO:0007669"/>
    <property type="project" value="TreeGrafter"/>
</dbReference>
<keyword evidence="3 9" id="KW-0812">Transmembrane</keyword>
<dbReference type="PROSITE" id="PS50262">
    <property type="entry name" value="G_PROTEIN_RECEP_F1_2"/>
    <property type="match status" value="1"/>
</dbReference>
<comment type="caution">
    <text evidence="13">The sequence shown here is derived from an EMBL/GenBank/DDBJ whole genome shotgun (WGS) entry which is preliminary data.</text>
</comment>
<keyword evidence="2" id="KW-1003">Cell membrane</keyword>
<keyword evidence="6 11" id="KW-0472">Membrane</keyword>
<gene>
    <name evidence="13" type="ORF">Q7C36_015145</name>
</gene>
<dbReference type="PROSITE" id="PS00237">
    <property type="entry name" value="G_PROTEIN_RECEP_F1_1"/>
    <property type="match status" value="1"/>
</dbReference>
<dbReference type="Gene3D" id="1.20.1070.10">
    <property type="entry name" value="Rhodopsin 7-helix transmembrane proteins"/>
    <property type="match status" value="1"/>
</dbReference>
<keyword evidence="5 9" id="KW-0297">G-protein coupled receptor</keyword>
<evidence type="ECO:0000256" key="11">
    <source>
        <dbReference type="SAM" id="Phobius"/>
    </source>
</evidence>
<evidence type="ECO:0000256" key="10">
    <source>
        <dbReference type="SAM" id="MobiDB-lite"/>
    </source>
</evidence>
<evidence type="ECO:0000256" key="9">
    <source>
        <dbReference type="RuleBase" id="RU000688"/>
    </source>
</evidence>
<evidence type="ECO:0000256" key="1">
    <source>
        <dbReference type="ARBA" id="ARBA00004651"/>
    </source>
</evidence>
<dbReference type="GO" id="GO:0045031">
    <property type="term" value="F:G protein-coupled ATP receptor activity"/>
    <property type="evidence" value="ECO:0007669"/>
    <property type="project" value="TreeGrafter"/>
</dbReference>
<protein>
    <recommendedName>
        <fullName evidence="12">G-protein coupled receptors family 1 profile domain-containing protein</fullName>
    </recommendedName>
</protein>
<comment type="subcellular location">
    <subcellularLocation>
        <location evidence="1">Cell membrane</location>
        <topology evidence="1">Multi-pass membrane protein</topology>
    </subcellularLocation>
</comment>
<dbReference type="PANTHER" id="PTHR24231:SF2">
    <property type="entry name" value="P2Y PURINOCEPTOR 1"/>
    <property type="match status" value="1"/>
</dbReference>
<dbReference type="CDD" id="cd14982">
    <property type="entry name" value="7tmA_purinoceptor-like"/>
    <property type="match status" value="1"/>
</dbReference>
<dbReference type="InterPro" id="IPR017452">
    <property type="entry name" value="GPCR_Rhodpsn_7TM"/>
</dbReference>
<keyword evidence="4 11" id="KW-1133">Transmembrane helix</keyword>
<evidence type="ECO:0000313" key="14">
    <source>
        <dbReference type="Proteomes" id="UP001187315"/>
    </source>
</evidence>
<evidence type="ECO:0000256" key="6">
    <source>
        <dbReference type="ARBA" id="ARBA00023136"/>
    </source>
</evidence>
<dbReference type="PRINTS" id="PR01157">
    <property type="entry name" value="P2YPURNOCPTR"/>
</dbReference>
<dbReference type="EMBL" id="JAVHJS010000015">
    <property type="protein sequence ID" value="KAK2834444.1"/>
    <property type="molecule type" value="Genomic_DNA"/>
</dbReference>
<feature type="transmembrane region" description="Helical" evidence="11">
    <location>
        <begin position="243"/>
        <end position="260"/>
    </location>
</feature>
<feature type="transmembrane region" description="Helical" evidence="11">
    <location>
        <begin position="199"/>
        <end position="222"/>
    </location>
</feature>
<name>A0AA88MDD1_TACVA</name>
<dbReference type="InterPro" id="IPR000276">
    <property type="entry name" value="GPCR_Rhodpsn"/>
</dbReference>
<evidence type="ECO:0000256" key="4">
    <source>
        <dbReference type="ARBA" id="ARBA00022989"/>
    </source>
</evidence>
<feature type="transmembrane region" description="Helical" evidence="11">
    <location>
        <begin position="71"/>
        <end position="93"/>
    </location>
</feature>
<comment type="similarity">
    <text evidence="9">Belongs to the G-protein coupled receptor 1 family.</text>
</comment>
<dbReference type="AlphaFoldDB" id="A0AA88MDD1"/>
<dbReference type="Pfam" id="PF00001">
    <property type="entry name" value="7tm_1"/>
    <property type="match status" value="1"/>
</dbReference>
<dbReference type="Proteomes" id="UP001187315">
    <property type="component" value="Unassembled WGS sequence"/>
</dbReference>
<evidence type="ECO:0000313" key="13">
    <source>
        <dbReference type="EMBL" id="KAK2834444.1"/>
    </source>
</evidence>
<organism evidence="13 14">
    <name type="scientific">Tachysurus vachellii</name>
    <name type="common">Darkbarbel catfish</name>
    <name type="synonym">Pelteobagrus vachellii</name>
    <dbReference type="NCBI Taxonomy" id="175792"/>
    <lineage>
        <taxon>Eukaryota</taxon>
        <taxon>Metazoa</taxon>
        <taxon>Chordata</taxon>
        <taxon>Craniata</taxon>
        <taxon>Vertebrata</taxon>
        <taxon>Euteleostomi</taxon>
        <taxon>Actinopterygii</taxon>
        <taxon>Neopterygii</taxon>
        <taxon>Teleostei</taxon>
        <taxon>Ostariophysi</taxon>
        <taxon>Siluriformes</taxon>
        <taxon>Bagridae</taxon>
        <taxon>Tachysurus</taxon>
    </lineage>
</organism>
<evidence type="ECO:0000256" key="2">
    <source>
        <dbReference type="ARBA" id="ARBA00022475"/>
    </source>
</evidence>
<proteinExistence type="inferred from homology"/>
<dbReference type="GO" id="GO:0031686">
    <property type="term" value="F:A1 adenosine receptor binding"/>
    <property type="evidence" value="ECO:0007669"/>
    <property type="project" value="TreeGrafter"/>
</dbReference>
<dbReference type="SUPFAM" id="SSF81321">
    <property type="entry name" value="Family A G protein-coupled receptor-like"/>
    <property type="match status" value="1"/>
</dbReference>
<dbReference type="PANTHER" id="PTHR24231">
    <property type="entry name" value="PURINOCEPTOR-RELATED G-PROTEIN COUPLED RECEPTOR"/>
    <property type="match status" value="1"/>
</dbReference>
<keyword evidence="14" id="KW-1185">Reference proteome</keyword>
<feature type="region of interest" description="Disordered" evidence="10">
    <location>
        <begin position="328"/>
        <end position="349"/>
    </location>
</feature>
<feature type="compositionally biased region" description="Basic and acidic residues" evidence="10">
    <location>
        <begin position="328"/>
        <end position="341"/>
    </location>
</feature>
<feature type="transmembrane region" description="Helical" evidence="11">
    <location>
        <begin position="280"/>
        <end position="302"/>
    </location>
</feature>
<evidence type="ECO:0000256" key="3">
    <source>
        <dbReference type="ARBA" id="ARBA00022692"/>
    </source>
</evidence>
<dbReference type="GO" id="GO:0005524">
    <property type="term" value="F:ATP binding"/>
    <property type="evidence" value="ECO:0007669"/>
    <property type="project" value="TreeGrafter"/>
</dbReference>
<feature type="domain" description="G-protein coupled receptors family 1 profile" evidence="12">
    <location>
        <begin position="51"/>
        <end position="303"/>
    </location>
</feature>
<evidence type="ECO:0000256" key="5">
    <source>
        <dbReference type="ARBA" id="ARBA00023040"/>
    </source>
</evidence>
<feature type="transmembrane region" description="Helical" evidence="11">
    <location>
        <begin position="113"/>
        <end position="130"/>
    </location>
</feature>
<feature type="transmembrane region" description="Helical" evidence="11">
    <location>
        <begin position="35"/>
        <end position="59"/>
    </location>
</feature>
<accession>A0AA88MDD1</accession>
<dbReference type="GO" id="GO:0005886">
    <property type="term" value="C:plasma membrane"/>
    <property type="evidence" value="ECO:0007669"/>
    <property type="project" value="UniProtKB-SubCell"/>
</dbReference>
<keyword evidence="7 9" id="KW-0675">Receptor</keyword>
<evidence type="ECO:0000259" key="12">
    <source>
        <dbReference type="PROSITE" id="PS50262"/>
    </source>
</evidence>
<evidence type="ECO:0000256" key="8">
    <source>
        <dbReference type="ARBA" id="ARBA00023224"/>
    </source>
</evidence>
<reference evidence="13" key="1">
    <citation type="submission" date="2023-08" db="EMBL/GenBank/DDBJ databases">
        <title>Pelteobagrus vachellii genome.</title>
        <authorList>
            <person name="Liu H."/>
        </authorList>
    </citation>
    <scope>NUCLEOTIDE SEQUENCE</scope>
    <source>
        <strain evidence="13">PRFRI_2022a</strain>
        <tissue evidence="13">Muscle</tissue>
    </source>
</reference>
<keyword evidence="8 9" id="KW-0807">Transducer</keyword>
<sequence>MFSEMDSNHTVAYYETLSCNLTAPGKGAMRIVQLFLMPGIFLAVLVLGVPLNIISLWVLSRRVAGSKRSTLFLHNLALADISWLMALPFLIQFHLSGMEWSLGIHFCKLIRMLYHNYFYLSIFFVTCVSVDRYLAIVHPVNSPVLLTRQRAITLCITVWVIAIVMSIPVAQLTYITDCQSDKKTVCSMYIFMSTSNQSLSYSLCCTCVGFLIPFSVLSYCYIRSVCQLRRRADPRLRRVACELGAVMVLFGLFYLPYHVSRNMAITMPSLAPDNPSAWEVADLVFCLEMCVCSFTSCTNPLFSCFLGRTHRRELWSTLTKLWKKHRVEPEHNEDRKTEESQIRINKATS</sequence>
<dbReference type="GO" id="GO:0007200">
    <property type="term" value="P:phospholipase C-activating G protein-coupled receptor signaling pathway"/>
    <property type="evidence" value="ECO:0007669"/>
    <property type="project" value="TreeGrafter"/>
</dbReference>
<dbReference type="PRINTS" id="PR00237">
    <property type="entry name" value="GPCRRHODOPSN"/>
</dbReference>
<feature type="transmembrane region" description="Helical" evidence="11">
    <location>
        <begin position="151"/>
        <end position="175"/>
    </location>
</feature>